<evidence type="ECO:0000313" key="2">
    <source>
        <dbReference type="Proteomes" id="UP001524586"/>
    </source>
</evidence>
<evidence type="ECO:0000313" key="1">
    <source>
        <dbReference type="EMBL" id="MCQ8130791.1"/>
    </source>
</evidence>
<keyword evidence="2" id="KW-1185">Reference proteome</keyword>
<reference evidence="1 2" key="1">
    <citation type="submission" date="2022-07" db="EMBL/GenBank/DDBJ databases">
        <title>Methylomonas rivi sp. nov., Methylomonas rosea sp. nov., Methylomonas aureus sp. nov. and Methylomonas subterranea sp. nov., four novel methanotrophs isolated from a freshwater creek and the deep terrestrial subsurface.</title>
        <authorList>
            <person name="Abin C."/>
            <person name="Sankaranarayanan K."/>
            <person name="Garner C."/>
            <person name="Sindelar R."/>
            <person name="Kotary K."/>
            <person name="Garner R."/>
            <person name="Barclay S."/>
            <person name="Lawson P."/>
            <person name="Krumholz L."/>
        </authorList>
    </citation>
    <scope>NUCLEOTIDE SEQUENCE [LARGE SCALE GENOMIC DNA]</scope>
    <source>
        <strain evidence="1 2">WSC-6</strain>
    </source>
</reference>
<sequence length="82" mass="9213">MKAALCKVSGAASFRSLKPDGLLAIPGSHFHFSDAATVNFFKAVYRTDRLLARADKPPYRRDNFKPGHALYSDAVFRKKERL</sequence>
<comment type="caution">
    <text evidence="1">The sequence shown here is derived from an EMBL/GenBank/DDBJ whole genome shotgun (WGS) entry which is preliminary data.</text>
</comment>
<accession>A0ABT1UCH2</accession>
<protein>
    <submittedName>
        <fullName evidence="1">Uncharacterized protein</fullName>
    </submittedName>
</protein>
<dbReference type="EMBL" id="JANIBK010000227">
    <property type="protein sequence ID" value="MCQ8130791.1"/>
    <property type="molecule type" value="Genomic_DNA"/>
</dbReference>
<name>A0ABT1UCH2_9GAMM</name>
<gene>
    <name evidence="1" type="ORF">NP596_20215</name>
</gene>
<proteinExistence type="predicted"/>
<dbReference type="RefSeq" id="WP_256617195.1">
    <property type="nucleotide sequence ID" value="NZ_JANIBK010000227.1"/>
</dbReference>
<organism evidence="1 2">
    <name type="scientific">Methylomonas rivi</name>
    <dbReference type="NCBI Taxonomy" id="2952226"/>
    <lineage>
        <taxon>Bacteria</taxon>
        <taxon>Pseudomonadati</taxon>
        <taxon>Pseudomonadota</taxon>
        <taxon>Gammaproteobacteria</taxon>
        <taxon>Methylococcales</taxon>
        <taxon>Methylococcaceae</taxon>
        <taxon>Methylomonas</taxon>
    </lineage>
</organism>
<dbReference type="Proteomes" id="UP001524586">
    <property type="component" value="Unassembled WGS sequence"/>
</dbReference>